<organism evidence="9 10">
    <name type="scientific">Siphonobacter curvatus</name>
    <dbReference type="NCBI Taxonomy" id="2094562"/>
    <lineage>
        <taxon>Bacteria</taxon>
        <taxon>Pseudomonadati</taxon>
        <taxon>Bacteroidota</taxon>
        <taxon>Cytophagia</taxon>
        <taxon>Cytophagales</taxon>
        <taxon>Cytophagaceae</taxon>
        <taxon>Siphonobacter</taxon>
    </lineage>
</organism>
<evidence type="ECO:0000256" key="4">
    <source>
        <dbReference type="ARBA" id="ARBA00016377"/>
    </source>
</evidence>
<dbReference type="Proteomes" id="UP000239590">
    <property type="component" value="Unassembled WGS sequence"/>
</dbReference>
<evidence type="ECO:0000256" key="3">
    <source>
        <dbReference type="ARBA" id="ARBA00007275"/>
    </source>
</evidence>
<dbReference type="Gene3D" id="3.90.79.10">
    <property type="entry name" value="Nucleoside Triphosphate Pyrophosphohydrolase"/>
    <property type="match status" value="1"/>
</dbReference>
<dbReference type="InterPro" id="IPR015797">
    <property type="entry name" value="NUDIX_hydrolase-like_dom_sf"/>
</dbReference>
<dbReference type="CDD" id="cd03424">
    <property type="entry name" value="NUDIX_ADPRase_Nudt5_UGPPase_Nudt14"/>
    <property type="match status" value="1"/>
</dbReference>
<comment type="cofactor">
    <cofactor evidence="2">
        <name>Mg(2+)</name>
        <dbReference type="ChEBI" id="CHEBI:18420"/>
    </cofactor>
</comment>
<evidence type="ECO:0000313" key="10">
    <source>
        <dbReference type="Proteomes" id="UP000239590"/>
    </source>
</evidence>
<evidence type="ECO:0000256" key="1">
    <source>
        <dbReference type="ARBA" id="ARBA00000847"/>
    </source>
</evidence>
<dbReference type="AlphaFoldDB" id="A0A2S7IPX2"/>
<accession>A0A2S7IPX2</accession>
<evidence type="ECO:0000313" key="9">
    <source>
        <dbReference type="EMBL" id="PQA59630.1"/>
    </source>
</evidence>
<comment type="caution">
    <text evidence="9">The sequence shown here is derived from an EMBL/GenBank/DDBJ whole genome shotgun (WGS) entry which is preliminary data.</text>
</comment>
<dbReference type="GO" id="GO:0016787">
    <property type="term" value="F:hydrolase activity"/>
    <property type="evidence" value="ECO:0007669"/>
    <property type="project" value="UniProtKB-KW"/>
</dbReference>
<dbReference type="RefSeq" id="WP_104711269.1">
    <property type="nucleotide sequence ID" value="NZ_PTRA01000001.1"/>
</dbReference>
<comment type="catalytic activity">
    <reaction evidence="1">
        <text>GDP-alpha-D-mannose + H2O = alpha-D-mannose 1-phosphate + GMP + 2 H(+)</text>
        <dbReference type="Rhea" id="RHEA:27978"/>
        <dbReference type="ChEBI" id="CHEBI:15377"/>
        <dbReference type="ChEBI" id="CHEBI:15378"/>
        <dbReference type="ChEBI" id="CHEBI:57527"/>
        <dbReference type="ChEBI" id="CHEBI:58115"/>
        <dbReference type="ChEBI" id="CHEBI:58409"/>
    </reaction>
</comment>
<keyword evidence="5 9" id="KW-0378">Hydrolase</keyword>
<evidence type="ECO:0000256" key="7">
    <source>
        <dbReference type="ARBA" id="ARBA00032272"/>
    </source>
</evidence>
<sequence length="214" mass="24266">MASYQDSHKFQLWQRNLQHNGVIIHGTKELYTKYRSDGDLLFGLFDLDATVPEGHKILPLCFVKGEVLSVLTCLIDRETQEKYLLLVQQRRICDGSYMYEHPAGMVDGSDLPLDVAVREIQEETGLVVQPAQIHQLTEKPLFPSSGTSDEAMYFFYVELELSKEEIFQYDGQTAGADHDEFILTKVVPLNEAMGMMSNACALLNIHLYLAAKKM</sequence>
<protein>
    <recommendedName>
        <fullName evidence="4">GDP-mannose pyrophosphatase</fullName>
    </recommendedName>
    <alternativeName>
        <fullName evidence="6">GDP-mannose hydrolase</fullName>
    </alternativeName>
    <alternativeName>
        <fullName evidence="7">GDPMK</fullName>
    </alternativeName>
</protein>
<feature type="domain" description="Nudix hydrolase" evidence="8">
    <location>
        <begin position="65"/>
        <end position="213"/>
    </location>
</feature>
<dbReference type="SUPFAM" id="SSF55811">
    <property type="entry name" value="Nudix"/>
    <property type="match status" value="1"/>
</dbReference>
<evidence type="ECO:0000256" key="6">
    <source>
        <dbReference type="ARBA" id="ARBA00032162"/>
    </source>
</evidence>
<proteinExistence type="inferred from homology"/>
<dbReference type="EMBL" id="PTRA01000001">
    <property type="protein sequence ID" value="PQA59630.1"/>
    <property type="molecule type" value="Genomic_DNA"/>
</dbReference>
<dbReference type="InterPro" id="IPR000086">
    <property type="entry name" value="NUDIX_hydrolase_dom"/>
</dbReference>
<dbReference type="PANTHER" id="PTHR11839:SF18">
    <property type="entry name" value="NUDIX HYDROLASE DOMAIN-CONTAINING PROTEIN"/>
    <property type="match status" value="1"/>
</dbReference>
<dbReference type="PROSITE" id="PS51462">
    <property type="entry name" value="NUDIX"/>
    <property type="match status" value="1"/>
</dbReference>
<name>A0A2S7IPX2_9BACT</name>
<evidence type="ECO:0000256" key="5">
    <source>
        <dbReference type="ARBA" id="ARBA00022801"/>
    </source>
</evidence>
<dbReference type="PANTHER" id="PTHR11839">
    <property type="entry name" value="UDP/ADP-SUGAR PYROPHOSPHATASE"/>
    <property type="match status" value="1"/>
</dbReference>
<gene>
    <name evidence="9" type="ORF">C5O19_08345</name>
</gene>
<keyword evidence="10" id="KW-1185">Reference proteome</keyword>
<dbReference type="GO" id="GO:0006753">
    <property type="term" value="P:nucleoside phosphate metabolic process"/>
    <property type="evidence" value="ECO:0007669"/>
    <property type="project" value="TreeGrafter"/>
</dbReference>
<dbReference type="GO" id="GO:0019693">
    <property type="term" value="P:ribose phosphate metabolic process"/>
    <property type="evidence" value="ECO:0007669"/>
    <property type="project" value="TreeGrafter"/>
</dbReference>
<dbReference type="Pfam" id="PF00293">
    <property type="entry name" value="NUDIX"/>
    <property type="match status" value="1"/>
</dbReference>
<reference evidence="10" key="1">
    <citation type="submission" date="2018-02" db="EMBL/GenBank/DDBJ databases">
        <title>Genome sequencing of Solimonas sp. HR-BB.</title>
        <authorList>
            <person name="Lee Y."/>
            <person name="Jeon C.O."/>
        </authorList>
    </citation>
    <scope>NUCLEOTIDE SEQUENCE [LARGE SCALE GENOMIC DNA]</scope>
    <source>
        <strain evidence="10">HR-U</strain>
    </source>
</reference>
<evidence type="ECO:0000256" key="2">
    <source>
        <dbReference type="ARBA" id="ARBA00001946"/>
    </source>
</evidence>
<dbReference type="OrthoDB" id="940018at2"/>
<evidence type="ECO:0000259" key="8">
    <source>
        <dbReference type="PROSITE" id="PS51462"/>
    </source>
</evidence>
<comment type="similarity">
    <text evidence="3">Belongs to the Nudix hydrolase family. NudK subfamily.</text>
</comment>